<evidence type="ECO:0000313" key="8">
    <source>
        <dbReference type="EMBL" id="KAI7843820.1"/>
    </source>
</evidence>
<name>A0AAD5DTN3_9CHLO</name>
<dbReference type="InterPro" id="IPR017853">
    <property type="entry name" value="GH"/>
</dbReference>
<dbReference type="GO" id="GO:0047274">
    <property type="term" value="F:galactinol-sucrose galactosyltransferase activity"/>
    <property type="evidence" value="ECO:0007669"/>
    <property type="project" value="UniProtKB-EC"/>
</dbReference>
<evidence type="ECO:0000256" key="4">
    <source>
        <dbReference type="ARBA" id="ARBA00049426"/>
    </source>
</evidence>
<dbReference type="InterPro" id="IPR049625">
    <property type="entry name" value="Glyco_transf_61_cat"/>
</dbReference>
<dbReference type="InterPro" id="IPR008811">
    <property type="entry name" value="Glycosyl_hydrolases_36"/>
</dbReference>
<dbReference type="Gene3D" id="3.20.20.70">
    <property type="entry name" value="Aldolase class I"/>
    <property type="match status" value="1"/>
</dbReference>
<protein>
    <recommendedName>
        <fullName evidence="2">galactinol--sucrose galactosyltransferase</fullName>
        <ecNumber evidence="2">2.4.1.82</ecNumber>
    </recommendedName>
</protein>
<feature type="transmembrane region" description="Helical" evidence="6">
    <location>
        <begin position="1490"/>
        <end position="1510"/>
    </location>
</feature>
<keyword evidence="9" id="KW-1185">Reference proteome</keyword>
<accession>A0AAD5DTN3</accession>
<keyword evidence="6" id="KW-0472">Membrane</keyword>
<evidence type="ECO:0000256" key="3">
    <source>
        <dbReference type="ARBA" id="ARBA00023277"/>
    </source>
</evidence>
<feature type="region of interest" description="Disordered" evidence="5">
    <location>
        <begin position="1300"/>
        <end position="1352"/>
    </location>
</feature>
<feature type="compositionally biased region" description="Low complexity" evidence="5">
    <location>
        <begin position="1325"/>
        <end position="1351"/>
    </location>
</feature>
<reference evidence="8" key="1">
    <citation type="submission" date="2020-11" db="EMBL/GenBank/DDBJ databases">
        <title>Chlorella ohadii genome sequencing and assembly.</title>
        <authorList>
            <person name="Murik O."/>
            <person name="Treves H."/>
            <person name="Kedem I."/>
            <person name="Shotland Y."/>
            <person name="Kaplan A."/>
        </authorList>
    </citation>
    <scope>NUCLEOTIDE SEQUENCE</scope>
    <source>
        <strain evidence="8">1</strain>
    </source>
</reference>
<dbReference type="SUPFAM" id="SSF51445">
    <property type="entry name" value="(Trans)glycosidases"/>
    <property type="match status" value="1"/>
</dbReference>
<evidence type="ECO:0000256" key="6">
    <source>
        <dbReference type="SAM" id="Phobius"/>
    </source>
</evidence>
<gene>
    <name evidence="8" type="ORF">COHA_002718</name>
</gene>
<organism evidence="8 9">
    <name type="scientific">Chlorella ohadii</name>
    <dbReference type="NCBI Taxonomy" id="2649997"/>
    <lineage>
        <taxon>Eukaryota</taxon>
        <taxon>Viridiplantae</taxon>
        <taxon>Chlorophyta</taxon>
        <taxon>core chlorophytes</taxon>
        <taxon>Trebouxiophyceae</taxon>
        <taxon>Chlorellales</taxon>
        <taxon>Chlorellaceae</taxon>
        <taxon>Chlorella clade</taxon>
        <taxon>Chlorella</taxon>
    </lineage>
</organism>
<comment type="similarity">
    <text evidence="1">Belongs to the glycosyl hydrolases 36 family.</text>
</comment>
<dbReference type="PANTHER" id="PTHR31268:SF32">
    <property type="entry name" value="GALACTINOL--SUCROSE GALACTOSYLTRANSFERASE 2-RELATED"/>
    <property type="match status" value="1"/>
</dbReference>
<comment type="caution">
    <text evidence="8">The sequence shown here is derived from an EMBL/GenBank/DDBJ whole genome shotgun (WGS) entry which is preliminary data.</text>
</comment>
<feature type="compositionally biased region" description="Low complexity" evidence="5">
    <location>
        <begin position="1403"/>
        <end position="1434"/>
    </location>
</feature>
<feature type="region of interest" description="Disordered" evidence="5">
    <location>
        <begin position="1368"/>
        <end position="1445"/>
    </location>
</feature>
<proteinExistence type="inferred from homology"/>
<evidence type="ECO:0000313" key="9">
    <source>
        <dbReference type="Proteomes" id="UP001205105"/>
    </source>
</evidence>
<dbReference type="EMBL" id="JADXDR010000036">
    <property type="protein sequence ID" value="KAI7843820.1"/>
    <property type="molecule type" value="Genomic_DNA"/>
</dbReference>
<evidence type="ECO:0000256" key="2">
    <source>
        <dbReference type="ARBA" id="ARBA00012708"/>
    </source>
</evidence>
<feature type="domain" description="Glycosyltransferase 61 catalytic" evidence="7">
    <location>
        <begin position="1051"/>
        <end position="1183"/>
    </location>
</feature>
<keyword evidence="6" id="KW-0812">Transmembrane</keyword>
<evidence type="ECO:0000259" key="7">
    <source>
        <dbReference type="Pfam" id="PF04577"/>
    </source>
</evidence>
<dbReference type="Pfam" id="PF04577">
    <property type="entry name" value="Glyco_transf_61"/>
    <property type="match status" value="1"/>
</dbReference>
<keyword evidence="3" id="KW-0119">Carbohydrate metabolism</keyword>
<dbReference type="PANTHER" id="PTHR31268">
    <property type="match status" value="1"/>
</dbReference>
<dbReference type="InterPro" id="IPR013785">
    <property type="entry name" value="Aldolase_TIM"/>
</dbReference>
<sequence length="1552" mass="165902">MSSSAVAEPPVEPPSQPTLPAALRASKAAFQLDRATGPSGSPASALPVSLQAVGRCLRAGGSGGGALLQALPPEATIHPDAASSGAIVGLQCACEPASFLEAAVGRLCCRRFLALARAKLYWMVPCWGGPGAEQVPVETQLLLLELEASGSEGCEGSYGLLAPLIEHDSFRASLRPPRPRRNPAGSLLLRLESGDESVKANRFEGVLYAAAGTDPYELLDRGVAAAARLSGSSRPRWEKPAPASLDVFGWCSWDAMYTGVNPRGLQEGLRALAQGGTPARLLIIDDGWQQMDVDPQYRSDAEQGVLRRYLATAPGELEHRLAVGRLLAGEDLQAVEPLRVMELLSRRASASGSLDAELVRGRGGTVGAIRSLAYQAFLLLRKMRRSAEMAAARRLKELLEDTSSDSIRLRAFAAAAVGPLRTAILKFYAQASSHSYRLLSLKANGKFDSVDSGDDAPLTSSTEHFGEVVRELKQRCNLKYVLCWHAMMGYWSGCMPGAPGVAKYQPRLMYPRPSPGTLEVDPSMQWVHPGVNGVAIAADPRPLHNDLHTYLAGGYAAMGARWHRSLEDSVAAHLPGGHQINSMCCAIEDIYNMPHSNITRVSEDFYPALPASHTAHIANAAFATLLLGVVAFPDWDMFHSDHGAAHLHATARAISGGMVYTSDRVGEHDFSLLRRLVFPDGSVLRCRLPGRPTADCLFRDGSTWAVRRRNYHTHDAHPPTLAAEVRSADVPYLRPAACYAMWSDQQQELRVLSAEGEGWHLSVRGGGGHDLLTISPVLESQACGMEAAPIGLHNMLNAGGAVLAAELADEGTNSTRRATLHLTLRGTGRFLAYASRRPTAVLLDGAPAEGLEWEERRCALWFNVPWREDKCIEYRKVCFDQQTVVSFDPAHSPGNLSATPIPQLNIAALTYVWSGQQGVNGDVSNYASQLFSPLAYRPASAFEASPDLRQPHFSSCSVPLVMWGLWSAHNLFEFFVRMPARVWALQQAGALSNRTTLVVGSPSGERLPQFAPMLLKPLTPYEAVSFAEFSQRNAPPDAPRTTAEGAGQRCFERAYLCAWQVGYNAGTWGAAEAILRHYRSQGLPANPLEFDSGPEVLKVLIESRQGPVRNILNAQELVDDCNRLSASWPLDPASPIKRIQCRFISFGGDPMQDMLATASADVLVAVHGAGCTNWLFMAPGSALLEIRPYLFGSHGWADGYFPSTSVSSNLTRFFYALNIENSKSWKPGAAEVARGVVNRTMDPRLLRDRHVVLPMDALKEKLLRIAAVGRSRERYIAQQAQQLHYSELQEDGRLHIRCIPNRRPPTGPCSQAAVDAARKSGGSGQPQLPAVAQAPAGAPAGSGAAGAPASSIETKIGASSDAELPLEDMPMAEGGTTGAPAAAAPAAPAAQRSSEPAVPPAAAPQQQQQQPASQQQQQQQQPPAAQQQQQQPATPGGPPTQGGELADEAALLGSTPAQPAAAATAAAHVPAEAAPASLWNGKAFRYGPPGVAALSAIALLAAAAAVYCTLRRRADARPPPVASTDDLDDIDAETKPLTAVTVQLPALSRPTA</sequence>
<feature type="compositionally biased region" description="Low complexity" evidence="5">
    <location>
        <begin position="1379"/>
        <end position="1390"/>
    </location>
</feature>
<dbReference type="Pfam" id="PF05691">
    <property type="entry name" value="Raffinose_syn"/>
    <property type="match status" value="4"/>
</dbReference>
<comment type="catalytic activity">
    <reaction evidence="4">
        <text>alpha-D-galactosyl-(1-&gt;3)-1D-myo-inositol + sucrose = raffinose + myo-inositol</text>
        <dbReference type="Rhea" id="RHEA:20161"/>
        <dbReference type="ChEBI" id="CHEBI:16634"/>
        <dbReference type="ChEBI" id="CHEBI:17268"/>
        <dbReference type="ChEBI" id="CHEBI:17505"/>
        <dbReference type="ChEBI" id="CHEBI:17992"/>
        <dbReference type="EC" id="2.4.1.82"/>
    </reaction>
</comment>
<evidence type="ECO:0000256" key="5">
    <source>
        <dbReference type="SAM" id="MobiDB-lite"/>
    </source>
</evidence>
<keyword evidence="6" id="KW-1133">Transmembrane helix</keyword>
<dbReference type="EC" id="2.4.1.82" evidence="2"/>
<dbReference type="Proteomes" id="UP001205105">
    <property type="component" value="Unassembled WGS sequence"/>
</dbReference>
<evidence type="ECO:0000256" key="1">
    <source>
        <dbReference type="ARBA" id="ARBA00007240"/>
    </source>
</evidence>